<accession>A0A0V0U9Q4</accession>
<dbReference type="EMBL" id="JYDJ01000034">
    <property type="protein sequence ID" value="KRX48041.1"/>
    <property type="molecule type" value="Genomic_DNA"/>
</dbReference>
<protein>
    <submittedName>
        <fullName evidence="1">Uncharacterized protein</fullName>
    </submittedName>
</protein>
<proteinExistence type="predicted"/>
<organism evidence="1 2">
    <name type="scientific">Trichinella murrelli</name>
    <dbReference type="NCBI Taxonomy" id="144512"/>
    <lineage>
        <taxon>Eukaryota</taxon>
        <taxon>Metazoa</taxon>
        <taxon>Ecdysozoa</taxon>
        <taxon>Nematoda</taxon>
        <taxon>Enoplea</taxon>
        <taxon>Dorylaimia</taxon>
        <taxon>Trichinellida</taxon>
        <taxon>Trichinellidae</taxon>
        <taxon>Trichinella</taxon>
    </lineage>
</organism>
<name>A0A0V0U9Q4_9BILA</name>
<keyword evidence="2" id="KW-1185">Reference proteome</keyword>
<evidence type="ECO:0000313" key="1">
    <source>
        <dbReference type="EMBL" id="KRX48041.1"/>
    </source>
</evidence>
<comment type="caution">
    <text evidence="1">The sequence shown here is derived from an EMBL/GenBank/DDBJ whole genome shotgun (WGS) entry which is preliminary data.</text>
</comment>
<evidence type="ECO:0000313" key="2">
    <source>
        <dbReference type="Proteomes" id="UP000055048"/>
    </source>
</evidence>
<reference evidence="1 2" key="1">
    <citation type="submission" date="2015-01" db="EMBL/GenBank/DDBJ databases">
        <title>Evolution of Trichinella species and genotypes.</title>
        <authorList>
            <person name="Korhonen P.K."/>
            <person name="Edoardo P."/>
            <person name="Giuseppe L.R."/>
            <person name="Gasser R.B."/>
        </authorList>
    </citation>
    <scope>NUCLEOTIDE SEQUENCE [LARGE SCALE GENOMIC DNA]</scope>
    <source>
        <strain evidence="1">ISS417</strain>
    </source>
</reference>
<dbReference type="Proteomes" id="UP000055048">
    <property type="component" value="Unassembled WGS sequence"/>
</dbReference>
<sequence length="95" mass="10573">MHLEILLLRKLNLRQNLRKRLEAFNQCGIQREWSANFVGSDPGTWSGIAGATFRFSELVKSCSFAMSFNCTIESADRGLAALAVFLGQNPHGPYP</sequence>
<dbReference type="AlphaFoldDB" id="A0A0V0U9Q4"/>
<gene>
    <name evidence="1" type="ORF">T05_1189</name>
</gene>